<proteinExistence type="predicted"/>
<keyword evidence="4" id="KW-1185">Reference proteome</keyword>
<dbReference type="Pfam" id="PF18715">
    <property type="entry name" value="Phage_spike"/>
    <property type="match status" value="1"/>
</dbReference>
<dbReference type="NCBIfam" id="TIGR01644">
    <property type="entry name" value="phage_P2_V"/>
    <property type="match status" value="1"/>
</dbReference>
<dbReference type="RefSeq" id="WP_052258462.1">
    <property type="nucleotide sequence ID" value="NZ_CP142381.1"/>
</dbReference>
<feature type="domain" description="Phage spike trimer" evidence="2">
    <location>
        <begin position="140"/>
        <end position="185"/>
    </location>
</feature>
<evidence type="ECO:0000259" key="1">
    <source>
        <dbReference type="Pfam" id="PF04717"/>
    </source>
</evidence>
<comment type="caution">
    <text evidence="3">The sequence shown here is derived from an EMBL/GenBank/DDBJ whole genome shotgun (WGS) entry which is preliminary data.</text>
</comment>
<evidence type="ECO:0000313" key="4">
    <source>
        <dbReference type="Proteomes" id="UP000711178"/>
    </source>
</evidence>
<evidence type="ECO:0000313" key="3">
    <source>
        <dbReference type="EMBL" id="MBW8287845.1"/>
    </source>
</evidence>
<dbReference type="InterPro" id="IPR006531">
    <property type="entry name" value="Gp5/Vgr_OB"/>
</dbReference>
<protein>
    <submittedName>
        <fullName evidence="3">Phage baseplate assembly protein V</fullName>
    </submittedName>
</protein>
<reference evidence="3 4" key="1">
    <citation type="submission" date="2021-05" db="EMBL/GenBank/DDBJ databases">
        <title>Draft Whole Genome Sequencing Of Biosensor Chromobacterium violaceum Strain CV026 Reveals A Regulatory RNA In Chromobacterium violaceum Phenotype Regulatory Network.</title>
        <authorList>
            <person name="Hong K.W."/>
            <person name="Chan K.G."/>
            <person name="Chang C.-Y."/>
        </authorList>
    </citation>
    <scope>NUCLEOTIDE SEQUENCE [LARGE SCALE GENOMIC DNA]</scope>
    <source>
        <strain evidence="3 4">ATCC 31532</strain>
    </source>
</reference>
<dbReference type="EMBL" id="JAHDTB010000006">
    <property type="protein sequence ID" value="MBW8287845.1"/>
    <property type="molecule type" value="Genomic_DNA"/>
</dbReference>
<dbReference type="Gene3D" id="2.40.50.230">
    <property type="entry name" value="Gp5 N-terminal domain"/>
    <property type="match status" value="1"/>
</dbReference>
<organism evidence="3 4">
    <name type="scientific">Chromobacterium subtsugae</name>
    <dbReference type="NCBI Taxonomy" id="251747"/>
    <lineage>
        <taxon>Bacteria</taxon>
        <taxon>Pseudomonadati</taxon>
        <taxon>Pseudomonadota</taxon>
        <taxon>Betaproteobacteria</taxon>
        <taxon>Neisseriales</taxon>
        <taxon>Chromobacteriaceae</taxon>
        <taxon>Chromobacterium</taxon>
    </lineage>
</organism>
<feature type="domain" description="Gp5/Type VI secretion system Vgr protein OB-fold" evidence="1">
    <location>
        <begin position="18"/>
        <end position="84"/>
    </location>
</feature>
<gene>
    <name evidence="3" type="ORF">KIF53_09435</name>
</gene>
<dbReference type="Gene3D" id="6.20.150.10">
    <property type="match status" value="1"/>
</dbReference>
<accession>A0ABS7FED9</accession>
<dbReference type="Proteomes" id="UP000711178">
    <property type="component" value="Unassembled WGS sequence"/>
</dbReference>
<dbReference type="InterPro" id="IPR013046">
    <property type="entry name" value="GpV/Gp45"/>
</dbReference>
<dbReference type="Pfam" id="PF04717">
    <property type="entry name" value="Phage_base_V"/>
    <property type="match status" value="1"/>
</dbReference>
<dbReference type="InterPro" id="IPR040629">
    <property type="entry name" value="Phage_spike"/>
</dbReference>
<sequence length="215" mass="21907">MSYEMSELDRQMSNLVMPGSVCAVQLKPPRVRIEADGWASDWVPWLALAAGKARHWRPPSVGEQAVLLNPSGDPAQGFALVGFYTDAFPGDGRPDVVGWLMPDGAVLEYDHAAGSLLVNGTKTVTLKNAEAVDIESGGAVTIKAASIKLDAPEAEVTGNLKIGGGLSQGAGGGGGNASFGGSVQAAGDVTAGGISLQGHTHMEQGDGERTSAPVG</sequence>
<name>A0ABS7FED9_9NEIS</name>
<dbReference type="InterPro" id="IPR037026">
    <property type="entry name" value="Vgr_OB-fold_dom_sf"/>
</dbReference>
<evidence type="ECO:0000259" key="2">
    <source>
        <dbReference type="Pfam" id="PF18715"/>
    </source>
</evidence>
<dbReference type="GeneID" id="89687514"/>